<evidence type="ECO:0000313" key="2">
    <source>
        <dbReference type="Proteomes" id="UP000032266"/>
    </source>
</evidence>
<dbReference type="KEGG" id="gsn:YC6258_01494"/>
<protein>
    <submittedName>
        <fullName evidence="1">Uncharacterized protein</fullName>
    </submittedName>
</protein>
<dbReference type="Proteomes" id="UP000032266">
    <property type="component" value="Chromosome"/>
</dbReference>
<dbReference type="HOGENOM" id="CLU_3200406_0_0_6"/>
<dbReference type="AlphaFoldDB" id="A0A0C5VG08"/>
<accession>A0A0C5VG08</accession>
<organism evidence="1 2">
    <name type="scientific">Gynuella sunshinyii YC6258</name>
    <dbReference type="NCBI Taxonomy" id="1445510"/>
    <lineage>
        <taxon>Bacteria</taxon>
        <taxon>Pseudomonadati</taxon>
        <taxon>Pseudomonadota</taxon>
        <taxon>Gammaproteobacteria</taxon>
        <taxon>Oceanospirillales</taxon>
        <taxon>Saccharospirillaceae</taxon>
        <taxon>Gynuella</taxon>
    </lineage>
</organism>
<proteinExistence type="predicted"/>
<reference evidence="1 2" key="1">
    <citation type="submission" date="2014-01" db="EMBL/GenBank/DDBJ databases">
        <title>Full genme sequencing of cellulolytic bacterium Gynuella sunshinyii YC6258T gen. nov., sp. nov.</title>
        <authorList>
            <person name="Khan H."/>
            <person name="Chung E.J."/>
            <person name="Chung Y.R."/>
        </authorList>
    </citation>
    <scope>NUCLEOTIDE SEQUENCE [LARGE SCALE GENOMIC DNA]</scope>
    <source>
        <strain evidence="1 2">YC6258</strain>
    </source>
</reference>
<keyword evidence="2" id="KW-1185">Reference proteome</keyword>
<name>A0A0C5VG08_9GAMM</name>
<evidence type="ECO:0000313" key="1">
    <source>
        <dbReference type="EMBL" id="AJQ93542.1"/>
    </source>
</evidence>
<gene>
    <name evidence="1" type="ORF">YC6258_01494</name>
</gene>
<dbReference type="STRING" id="1445510.YC6258_01494"/>
<sequence length="45" mass="5333">MSALIDYPGVGFYSTAGLLWFRFCSRNCKHDSPMRLEQKKFHEQH</sequence>
<dbReference type="EMBL" id="CP007142">
    <property type="protein sequence ID" value="AJQ93542.1"/>
    <property type="molecule type" value="Genomic_DNA"/>
</dbReference>